<keyword evidence="1" id="KW-1133">Transmembrane helix</keyword>
<feature type="transmembrane region" description="Helical" evidence="1">
    <location>
        <begin position="32"/>
        <end position="51"/>
    </location>
</feature>
<name>A0A6A6XVA1_9PLEO</name>
<reference evidence="2" key="1">
    <citation type="journal article" date="2020" name="Stud. Mycol.">
        <title>101 Dothideomycetes genomes: a test case for predicting lifestyles and emergence of pathogens.</title>
        <authorList>
            <person name="Haridas S."/>
            <person name="Albert R."/>
            <person name="Binder M."/>
            <person name="Bloem J."/>
            <person name="Labutti K."/>
            <person name="Salamov A."/>
            <person name="Andreopoulos B."/>
            <person name="Baker S."/>
            <person name="Barry K."/>
            <person name="Bills G."/>
            <person name="Bluhm B."/>
            <person name="Cannon C."/>
            <person name="Castanera R."/>
            <person name="Culley D."/>
            <person name="Daum C."/>
            <person name="Ezra D."/>
            <person name="Gonzalez J."/>
            <person name="Henrissat B."/>
            <person name="Kuo A."/>
            <person name="Liang C."/>
            <person name="Lipzen A."/>
            <person name="Lutzoni F."/>
            <person name="Magnuson J."/>
            <person name="Mondo S."/>
            <person name="Nolan M."/>
            <person name="Ohm R."/>
            <person name="Pangilinan J."/>
            <person name="Park H.-J."/>
            <person name="Ramirez L."/>
            <person name="Alfaro M."/>
            <person name="Sun H."/>
            <person name="Tritt A."/>
            <person name="Yoshinaga Y."/>
            <person name="Zwiers L.-H."/>
            <person name="Turgeon B."/>
            <person name="Goodwin S."/>
            <person name="Spatafora J."/>
            <person name="Crous P."/>
            <person name="Grigoriev I."/>
        </authorList>
    </citation>
    <scope>NUCLEOTIDE SEQUENCE</scope>
    <source>
        <strain evidence="2">CBS 109.77</strain>
    </source>
</reference>
<dbReference type="Proteomes" id="UP000799757">
    <property type="component" value="Unassembled WGS sequence"/>
</dbReference>
<evidence type="ECO:0000313" key="3">
    <source>
        <dbReference type="Proteomes" id="UP000799757"/>
    </source>
</evidence>
<sequence>MSKSRLRSTLAAGTRVVLLSAAQKQLLSVRPSLFLMSIHLTLHLVLIIVSLNGNPPKLTIPCLSLVL</sequence>
<keyword evidence="1" id="KW-0812">Transmembrane</keyword>
<gene>
    <name evidence="2" type="ORF">K505DRAFT_320999</name>
</gene>
<keyword evidence="3" id="KW-1185">Reference proteome</keyword>
<proteinExistence type="predicted"/>
<keyword evidence="1" id="KW-0472">Membrane</keyword>
<dbReference type="AlphaFoldDB" id="A0A6A6XVA1"/>
<organism evidence="2 3">
    <name type="scientific">Melanomma pulvis-pyrius CBS 109.77</name>
    <dbReference type="NCBI Taxonomy" id="1314802"/>
    <lineage>
        <taxon>Eukaryota</taxon>
        <taxon>Fungi</taxon>
        <taxon>Dikarya</taxon>
        <taxon>Ascomycota</taxon>
        <taxon>Pezizomycotina</taxon>
        <taxon>Dothideomycetes</taxon>
        <taxon>Pleosporomycetidae</taxon>
        <taxon>Pleosporales</taxon>
        <taxon>Melanommataceae</taxon>
        <taxon>Melanomma</taxon>
    </lineage>
</organism>
<evidence type="ECO:0000313" key="2">
    <source>
        <dbReference type="EMBL" id="KAF2799684.1"/>
    </source>
</evidence>
<evidence type="ECO:0000256" key="1">
    <source>
        <dbReference type="SAM" id="Phobius"/>
    </source>
</evidence>
<protein>
    <submittedName>
        <fullName evidence="2">Uncharacterized protein</fullName>
    </submittedName>
</protein>
<accession>A0A6A6XVA1</accession>
<dbReference type="EMBL" id="MU001760">
    <property type="protein sequence ID" value="KAF2799684.1"/>
    <property type="molecule type" value="Genomic_DNA"/>
</dbReference>